<keyword evidence="1" id="KW-1133">Transmembrane helix</keyword>
<reference evidence="3 4" key="2">
    <citation type="submission" date="2024-07" db="EMBL/GenBank/DDBJ databases">
        <authorList>
            <person name="Akdeniz Z."/>
        </authorList>
    </citation>
    <scope>NUCLEOTIDE SEQUENCE [LARGE SCALE GENOMIC DNA]</scope>
</reference>
<evidence type="ECO:0000256" key="1">
    <source>
        <dbReference type="SAM" id="Phobius"/>
    </source>
</evidence>
<keyword evidence="1" id="KW-0472">Membrane</keyword>
<comment type="caution">
    <text evidence="2">The sequence shown here is derived from an EMBL/GenBank/DDBJ whole genome shotgun (WGS) entry which is preliminary data.</text>
</comment>
<evidence type="ECO:0000313" key="2">
    <source>
        <dbReference type="EMBL" id="CAI9931823.1"/>
    </source>
</evidence>
<evidence type="ECO:0000313" key="4">
    <source>
        <dbReference type="Proteomes" id="UP001642409"/>
    </source>
</evidence>
<protein>
    <submittedName>
        <fullName evidence="3">Hypothetical_protein</fullName>
    </submittedName>
</protein>
<reference evidence="2" key="1">
    <citation type="submission" date="2023-06" db="EMBL/GenBank/DDBJ databases">
        <authorList>
            <person name="Kurt Z."/>
        </authorList>
    </citation>
    <scope>NUCLEOTIDE SEQUENCE</scope>
</reference>
<sequence length="156" mass="18019">MFTQLFITFFFKSISNYGNLNINPSYSVGVFKLITIFKLISVFKLIATFQLISVFNCLSVFSCPRVLKPDVIIFTLLYQIITLLYLVLFYLCKVILLKIVVVVNNVDCLFTLFSRLLLLLLRLQLRQSLTSTLGTESHKQNRVQMTNKLLISKVYS</sequence>
<name>A0AA86P558_9EUKA</name>
<keyword evidence="1" id="KW-0812">Transmembrane</keyword>
<proteinExistence type="predicted"/>
<dbReference type="EMBL" id="CATOUU010000499">
    <property type="protein sequence ID" value="CAI9931823.1"/>
    <property type="molecule type" value="Genomic_DNA"/>
</dbReference>
<keyword evidence="4" id="KW-1185">Reference proteome</keyword>
<gene>
    <name evidence="2" type="ORF">HINF_LOCUS19468</name>
    <name evidence="3" type="ORF">HINF_LOCUS30856</name>
</gene>
<evidence type="ECO:0000313" key="3">
    <source>
        <dbReference type="EMBL" id="CAL6026466.1"/>
    </source>
</evidence>
<dbReference type="Proteomes" id="UP001642409">
    <property type="component" value="Unassembled WGS sequence"/>
</dbReference>
<feature type="transmembrane region" description="Helical" evidence="1">
    <location>
        <begin position="97"/>
        <end position="121"/>
    </location>
</feature>
<accession>A0AA86P558</accession>
<dbReference type="AlphaFoldDB" id="A0AA86P558"/>
<feature type="transmembrane region" description="Helical" evidence="1">
    <location>
        <begin position="71"/>
        <end position="91"/>
    </location>
</feature>
<feature type="transmembrane region" description="Helical" evidence="1">
    <location>
        <begin position="33"/>
        <end position="59"/>
    </location>
</feature>
<dbReference type="EMBL" id="CAXDID020000102">
    <property type="protein sequence ID" value="CAL6026466.1"/>
    <property type="molecule type" value="Genomic_DNA"/>
</dbReference>
<organism evidence="2">
    <name type="scientific">Hexamita inflata</name>
    <dbReference type="NCBI Taxonomy" id="28002"/>
    <lineage>
        <taxon>Eukaryota</taxon>
        <taxon>Metamonada</taxon>
        <taxon>Diplomonadida</taxon>
        <taxon>Hexamitidae</taxon>
        <taxon>Hexamitinae</taxon>
        <taxon>Hexamita</taxon>
    </lineage>
</organism>